<accession>A0A1J5S8P5</accession>
<name>A0A1J5S8P5_9ZZZZ</name>
<organism evidence="1">
    <name type="scientific">mine drainage metagenome</name>
    <dbReference type="NCBI Taxonomy" id="410659"/>
    <lineage>
        <taxon>unclassified sequences</taxon>
        <taxon>metagenomes</taxon>
        <taxon>ecological metagenomes</taxon>
    </lineage>
</organism>
<reference evidence="1" key="1">
    <citation type="submission" date="2016-10" db="EMBL/GenBank/DDBJ databases">
        <title>Sequence of Gallionella enrichment culture.</title>
        <authorList>
            <person name="Poehlein A."/>
            <person name="Muehling M."/>
            <person name="Daniel R."/>
        </authorList>
    </citation>
    <scope>NUCLEOTIDE SEQUENCE</scope>
</reference>
<proteinExistence type="predicted"/>
<comment type="caution">
    <text evidence="1">The sequence shown here is derived from an EMBL/GenBank/DDBJ whole genome shotgun (WGS) entry which is preliminary data.</text>
</comment>
<sequence>MKLVIFWLATLAVFLGLSAALFPYAAIPAATLARSRLPQPMTGMADIDLPQPYGTVSVTDLVGYYLEHPPAANVGSAGGDGGGQHFGGC</sequence>
<protein>
    <submittedName>
        <fullName evidence="1">Uncharacterized protein</fullName>
    </submittedName>
</protein>
<dbReference type="EMBL" id="MLJW01000095">
    <property type="protein sequence ID" value="OIR00432.1"/>
    <property type="molecule type" value="Genomic_DNA"/>
</dbReference>
<gene>
    <name evidence="1" type="ORF">GALL_174970</name>
</gene>
<evidence type="ECO:0000313" key="1">
    <source>
        <dbReference type="EMBL" id="OIR00432.1"/>
    </source>
</evidence>
<dbReference type="AlphaFoldDB" id="A0A1J5S8P5"/>